<dbReference type="Gene3D" id="3.40.50.300">
    <property type="entry name" value="P-loop containing nucleotide triphosphate hydrolases"/>
    <property type="match status" value="2"/>
</dbReference>
<name>A0AAE7T0C7_ENTGA</name>
<dbReference type="PANTHER" id="PTHR11070">
    <property type="entry name" value="UVRD / RECB / PCRA DNA HELICASE FAMILY MEMBER"/>
    <property type="match status" value="1"/>
</dbReference>
<dbReference type="GO" id="GO:0016787">
    <property type="term" value="F:hydrolase activity"/>
    <property type="evidence" value="ECO:0007669"/>
    <property type="project" value="UniProtKB-UniRule"/>
</dbReference>
<protein>
    <submittedName>
        <fullName evidence="7">AAA family ATPase</fullName>
    </submittedName>
</protein>
<keyword evidence="4 5" id="KW-0067">ATP-binding</keyword>
<evidence type="ECO:0000256" key="2">
    <source>
        <dbReference type="ARBA" id="ARBA00022801"/>
    </source>
</evidence>
<dbReference type="InterPro" id="IPR027785">
    <property type="entry name" value="UvrD-like_helicase_C"/>
</dbReference>
<dbReference type="InterPro" id="IPR000212">
    <property type="entry name" value="DNA_helicase_UvrD/REP"/>
</dbReference>
<proteinExistence type="predicted"/>
<dbReference type="InterPro" id="IPR027417">
    <property type="entry name" value="P-loop_NTPase"/>
</dbReference>
<dbReference type="Pfam" id="PF13538">
    <property type="entry name" value="UvrD_C_2"/>
    <property type="match status" value="1"/>
</dbReference>
<gene>
    <name evidence="7" type="ORF">EGM181_14760</name>
</gene>
<dbReference type="PANTHER" id="PTHR11070:SF17">
    <property type="entry name" value="DNA HELICASE IV"/>
    <property type="match status" value="1"/>
</dbReference>
<reference evidence="7 8" key="1">
    <citation type="submission" date="2020-03" db="EMBL/GenBank/DDBJ databases">
        <title>Characterization of ganglioside-mimicking enterococci.</title>
        <authorList>
            <person name="Patry R.T."/>
            <person name="Nothaft H."/>
            <person name="Bridger R."/>
            <person name="Shajahan A."/>
            <person name="Huynh S."/>
            <person name="Sanchez S."/>
            <person name="Azadi P."/>
            <person name="Cooper K."/>
            <person name="Miller W.G."/>
            <person name="Parker C.T."/>
            <person name="Wells L."/>
            <person name="Szymanski C.M."/>
        </authorList>
    </citation>
    <scope>NUCLEOTIDE SEQUENCE [LARGE SCALE GENOMIC DNA]</scope>
    <source>
        <strain evidence="7 8">EGM181</strain>
    </source>
</reference>
<dbReference type="SUPFAM" id="SSF52540">
    <property type="entry name" value="P-loop containing nucleoside triphosphate hydrolases"/>
    <property type="match status" value="1"/>
</dbReference>
<dbReference type="Pfam" id="PF00580">
    <property type="entry name" value="UvrD-helicase"/>
    <property type="match status" value="1"/>
</dbReference>
<keyword evidence="1 5" id="KW-0547">Nucleotide-binding</keyword>
<evidence type="ECO:0000313" key="8">
    <source>
        <dbReference type="Proteomes" id="UP000516696"/>
    </source>
</evidence>
<evidence type="ECO:0000256" key="5">
    <source>
        <dbReference type="PROSITE-ProRule" id="PRU00560"/>
    </source>
</evidence>
<evidence type="ECO:0000256" key="1">
    <source>
        <dbReference type="ARBA" id="ARBA00022741"/>
    </source>
</evidence>
<dbReference type="InterPro" id="IPR014016">
    <property type="entry name" value="UvrD-like_ATP-bd"/>
</dbReference>
<organism evidence="7 8">
    <name type="scientific">Enterococcus gallinarum</name>
    <dbReference type="NCBI Taxonomy" id="1353"/>
    <lineage>
        <taxon>Bacteria</taxon>
        <taxon>Bacillati</taxon>
        <taxon>Bacillota</taxon>
        <taxon>Bacilli</taxon>
        <taxon>Lactobacillales</taxon>
        <taxon>Enterococcaceae</taxon>
        <taxon>Enterococcus</taxon>
    </lineage>
</organism>
<dbReference type="GO" id="GO:0000725">
    <property type="term" value="P:recombinational repair"/>
    <property type="evidence" value="ECO:0007669"/>
    <property type="project" value="TreeGrafter"/>
</dbReference>
<dbReference type="AlphaFoldDB" id="A0AAE7T0C7"/>
<sequence>MTITNENSYLTDVTKKITAQIQELETTVDTNEQAYKEIKKYTVDYKNELDKYEVYNHQQNLSFIDKRNTFETNRIAKLSYLQETPYFSRIDFQFDGEEESEKFYIGRYGFVDNYGQQLVYDWRAPISSLYYDFPLGSAYYESMGKKFTGSLQLKRQFDIKNGTIRFLVDSNDALNDEFLINELSKHTTKEMKTIIHTIQKEQNEAIRDSKTRNLLIQGVAGSGKTSIALHRIAYLLYQKRAELTASEVLILSPNEVFSDYISTVLPELGEDDLFQSDITQLMQPLMGESLVIGDRQGEIAAILSKPQSKKAQSYLHKRSASFFWAMTEYLETIPKKLFREDIVIEPDIRLTKQQIQAAFVNLPTAALWQQIKELAQRLSKELPGDQNKSAAWIARELKKRTGITQPLREYEKFLATQKEALIREENTLAYSDAFPYLFFKWKIEGLPINHQIKHLVIDEMQDYSLLQFYLLDQLFPCQKTICGDVSQNLLSEDPDFLTPIQTIIPDSRVITFNRSYRSSYEIMTYAKRFTTNQDLQPVERHGKAVAEIHLTKEQDKWTELRQQIASFQQSSYRTCGIICQTEAAMTAIKQQLVEVPLTCLTKETKAMAEGVILTTPQFAKGLEFDQVILPDVHAHQLTKKSNLLYTSCSRALHELTLLVTS</sequence>
<dbReference type="GO" id="GO:0005524">
    <property type="term" value="F:ATP binding"/>
    <property type="evidence" value="ECO:0007669"/>
    <property type="project" value="UniProtKB-UniRule"/>
</dbReference>
<dbReference type="Proteomes" id="UP000516696">
    <property type="component" value="Chromosome"/>
</dbReference>
<accession>A0AAE7T0C7</accession>
<feature type="binding site" evidence="5">
    <location>
        <begin position="218"/>
        <end position="225"/>
    </location>
    <ligand>
        <name>ATP</name>
        <dbReference type="ChEBI" id="CHEBI:30616"/>
    </ligand>
</feature>
<evidence type="ECO:0000259" key="6">
    <source>
        <dbReference type="PROSITE" id="PS51198"/>
    </source>
</evidence>
<keyword evidence="3 5" id="KW-0347">Helicase</keyword>
<dbReference type="EMBL" id="CP050485">
    <property type="protein sequence ID" value="QOG28428.1"/>
    <property type="molecule type" value="Genomic_DNA"/>
</dbReference>
<dbReference type="GO" id="GO:0043138">
    <property type="term" value="F:3'-5' DNA helicase activity"/>
    <property type="evidence" value="ECO:0007669"/>
    <property type="project" value="TreeGrafter"/>
</dbReference>
<evidence type="ECO:0000256" key="4">
    <source>
        <dbReference type="ARBA" id="ARBA00022840"/>
    </source>
</evidence>
<keyword evidence="2 5" id="KW-0378">Hydrolase</keyword>
<evidence type="ECO:0000313" key="7">
    <source>
        <dbReference type="EMBL" id="QOG28428.1"/>
    </source>
</evidence>
<dbReference type="PROSITE" id="PS51198">
    <property type="entry name" value="UVRD_HELICASE_ATP_BIND"/>
    <property type="match status" value="1"/>
</dbReference>
<dbReference type="GO" id="GO:0003677">
    <property type="term" value="F:DNA binding"/>
    <property type="evidence" value="ECO:0007669"/>
    <property type="project" value="InterPro"/>
</dbReference>
<dbReference type="RefSeq" id="WP_113849256.1">
    <property type="nucleotide sequence ID" value="NZ_CP050485.1"/>
</dbReference>
<evidence type="ECO:0000256" key="3">
    <source>
        <dbReference type="ARBA" id="ARBA00022806"/>
    </source>
</evidence>
<dbReference type="GO" id="GO:0005829">
    <property type="term" value="C:cytosol"/>
    <property type="evidence" value="ECO:0007669"/>
    <property type="project" value="TreeGrafter"/>
</dbReference>
<feature type="domain" description="UvrD-like helicase ATP-binding" evidence="6">
    <location>
        <begin position="197"/>
        <end position="519"/>
    </location>
</feature>